<dbReference type="InterPro" id="IPR004864">
    <property type="entry name" value="LEA_2"/>
</dbReference>
<dbReference type="InterPro" id="IPR013990">
    <property type="entry name" value="WHy-dom"/>
</dbReference>
<evidence type="ECO:0000313" key="4">
    <source>
        <dbReference type="Proteomes" id="UP001366060"/>
    </source>
</evidence>
<name>A0ABU9HBB0_9GAMM</name>
<accession>A0ABU9HBB0</accession>
<keyword evidence="4" id="KW-1185">Reference proteome</keyword>
<evidence type="ECO:0000256" key="1">
    <source>
        <dbReference type="ARBA" id="ARBA00005960"/>
    </source>
</evidence>
<dbReference type="Gene3D" id="2.60.40.1820">
    <property type="match status" value="2"/>
</dbReference>
<dbReference type="Pfam" id="PF03168">
    <property type="entry name" value="LEA_2"/>
    <property type="match status" value="2"/>
</dbReference>
<dbReference type="EMBL" id="JBAKBA010000015">
    <property type="protein sequence ID" value="MEL0659080.1"/>
    <property type="molecule type" value="Genomic_DNA"/>
</dbReference>
<comment type="caution">
    <text evidence="3">The sequence shown here is derived from an EMBL/GenBank/DDBJ whole genome shotgun (WGS) entry which is preliminary data.</text>
</comment>
<dbReference type="SUPFAM" id="SSF117070">
    <property type="entry name" value="LEA14-like"/>
    <property type="match status" value="2"/>
</dbReference>
<sequence length="261" mass="28795">MFKKLMIVTTVTMLSACSVIKDYVKQPDVNYKSFAIGEVSMDRIELNPTFNIANGNAFSLPINSVTYELSLNDEKMLDGETDAIGTLPANGNKDVSLSLALTKETLTSLQQLLFKERKLDYQIKGNVNSLGLAIPFERSATIYIPEVSIADLKVVNASFSQLDIILSVDVDNQNDFSLPLDDVNYSVSSKGSELFKGALSSQKITEGKSNLQLPLTIKPSDMFSNVFALLLSPELPLHFEITSPLFTKSYDQTINLSSFIR</sequence>
<dbReference type="PANTHER" id="PTHR31459">
    <property type="match status" value="1"/>
</dbReference>
<proteinExistence type="inferred from homology"/>
<feature type="domain" description="Water stress and hypersensitive response" evidence="2">
    <location>
        <begin position="29"/>
        <end position="145"/>
    </location>
</feature>
<dbReference type="PANTHER" id="PTHR31459:SF2">
    <property type="entry name" value="OS03G0843300 PROTEIN"/>
    <property type="match status" value="1"/>
</dbReference>
<organism evidence="3 4">
    <name type="scientific">Psychromonas arctica</name>
    <dbReference type="NCBI Taxonomy" id="168275"/>
    <lineage>
        <taxon>Bacteria</taxon>
        <taxon>Pseudomonadati</taxon>
        <taxon>Pseudomonadota</taxon>
        <taxon>Gammaproteobacteria</taxon>
        <taxon>Alteromonadales</taxon>
        <taxon>Psychromonadaceae</taxon>
        <taxon>Psychromonas</taxon>
    </lineage>
</organism>
<evidence type="ECO:0000313" key="3">
    <source>
        <dbReference type="EMBL" id="MEL0659080.1"/>
    </source>
</evidence>
<protein>
    <submittedName>
        <fullName evidence="3">LEA type 2 family protein</fullName>
    </submittedName>
</protein>
<dbReference type="SMART" id="SM00769">
    <property type="entry name" value="WHy"/>
    <property type="match status" value="2"/>
</dbReference>
<reference evidence="3 4" key="1">
    <citation type="submission" date="2024-02" db="EMBL/GenBank/DDBJ databases">
        <title>Bacteria isolated from the canopy kelp, Nereocystis luetkeana.</title>
        <authorList>
            <person name="Pfister C.A."/>
            <person name="Younker I.T."/>
            <person name="Light S.H."/>
        </authorList>
    </citation>
    <scope>NUCLEOTIDE SEQUENCE [LARGE SCALE GENOMIC DNA]</scope>
    <source>
        <strain evidence="3 4">TI.2.07</strain>
    </source>
</reference>
<gene>
    <name evidence="3" type="ORF">V6255_07990</name>
</gene>
<dbReference type="Proteomes" id="UP001366060">
    <property type="component" value="Unassembled WGS sequence"/>
</dbReference>
<dbReference type="InterPro" id="IPR045043">
    <property type="entry name" value="Lea14-like"/>
</dbReference>
<comment type="similarity">
    <text evidence="1">Belongs to the LEA type 2 family.</text>
</comment>
<evidence type="ECO:0000259" key="2">
    <source>
        <dbReference type="SMART" id="SM00769"/>
    </source>
</evidence>
<feature type="domain" description="Water stress and hypersensitive response" evidence="2">
    <location>
        <begin position="147"/>
        <end position="259"/>
    </location>
</feature>
<dbReference type="RefSeq" id="WP_341627672.1">
    <property type="nucleotide sequence ID" value="NZ_JBAKBA010000015.1"/>
</dbReference>
<dbReference type="PROSITE" id="PS51257">
    <property type="entry name" value="PROKAR_LIPOPROTEIN"/>
    <property type="match status" value="1"/>
</dbReference>